<proteinExistence type="predicted"/>
<accession>A0A3L6FQR5</accession>
<dbReference type="Proteomes" id="UP000251960">
    <property type="component" value="Chromosome 2"/>
</dbReference>
<reference evidence="1 2" key="1">
    <citation type="journal article" date="2018" name="Nat. Genet.">
        <title>Extensive intraspecific gene order and gene structural variations between Mo17 and other maize genomes.</title>
        <authorList>
            <person name="Sun S."/>
            <person name="Zhou Y."/>
            <person name="Chen J."/>
            <person name="Shi J."/>
            <person name="Zhao H."/>
            <person name="Zhao H."/>
            <person name="Song W."/>
            <person name="Zhang M."/>
            <person name="Cui Y."/>
            <person name="Dong X."/>
            <person name="Liu H."/>
            <person name="Ma X."/>
            <person name="Jiao Y."/>
            <person name="Wang B."/>
            <person name="Wei X."/>
            <person name="Stein J.C."/>
            <person name="Glaubitz J.C."/>
            <person name="Lu F."/>
            <person name="Yu G."/>
            <person name="Liang C."/>
            <person name="Fengler K."/>
            <person name="Li B."/>
            <person name="Rafalski A."/>
            <person name="Schnable P.S."/>
            <person name="Ware D.H."/>
            <person name="Buckler E.S."/>
            <person name="Lai J."/>
        </authorList>
    </citation>
    <scope>NUCLEOTIDE SEQUENCE [LARGE SCALE GENOMIC DNA]</scope>
    <source>
        <strain evidence="2">cv. Missouri 17</strain>
        <tissue evidence="1">Seedling</tissue>
    </source>
</reference>
<gene>
    <name evidence="1" type="ORF">Zm00014a_038119</name>
</gene>
<evidence type="ECO:0000313" key="2">
    <source>
        <dbReference type="Proteomes" id="UP000251960"/>
    </source>
</evidence>
<dbReference type="EMBL" id="NCVQ01000003">
    <property type="protein sequence ID" value="PWZ37238.1"/>
    <property type="molecule type" value="Genomic_DNA"/>
</dbReference>
<protein>
    <submittedName>
        <fullName evidence="1">Uncharacterized protein</fullName>
    </submittedName>
</protein>
<organism evidence="1 2">
    <name type="scientific">Zea mays</name>
    <name type="common">Maize</name>
    <dbReference type="NCBI Taxonomy" id="4577"/>
    <lineage>
        <taxon>Eukaryota</taxon>
        <taxon>Viridiplantae</taxon>
        <taxon>Streptophyta</taxon>
        <taxon>Embryophyta</taxon>
        <taxon>Tracheophyta</taxon>
        <taxon>Spermatophyta</taxon>
        <taxon>Magnoliopsida</taxon>
        <taxon>Liliopsida</taxon>
        <taxon>Poales</taxon>
        <taxon>Poaceae</taxon>
        <taxon>PACMAD clade</taxon>
        <taxon>Panicoideae</taxon>
        <taxon>Andropogonodae</taxon>
        <taxon>Andropogoneae</taxon>
        <taxon>Tripsacinae</taxon>
        <taxon>Zea</taxon>
    </lineage>
</organism>
<name>A0A3L6FQR5_MAIZE</name>
<evidence type="ECO:0000313" key="1">
    <source>
        <dbReference type="EMBL" id="PWZ37238.1"/>
    </source>
</evidence>
<sequence length="14" mass="1628">MIYDSSEIPETDVE</sequence>
<comment type="caution">
    <text evidence="1">The sequence shown here is derived from an EMBL/GenBank/DDBJ whole genome shotgun (WGS) entry which is preliminary data.</text>
</comment>